<dbReference type="SUPFAM" id="SSF53955">
    <property type="entry name" value="Lysozyme-like"/>
    <property type="match status" value="1"/>
</dbReference>
<dbReference type="GO" id="GO:0004568">
    <property type="term" value="F:chitinase activity"/>
    <property type="evidence" value="ECO:0007669"/>
    <property type="project" value="InterPro"/>
</dbReference>
<dbReference type="GO" id="GO:0006032">
    <property type="term" value="P:chitin catabolic process"/>
    <property type="evidence" value="ECO:0007669"/>
    <property type="project" value="InterPro"/>
</dbReference>
<organism evidence="2 3">
    <name type="scientific">Paraburkholderia ultramafica</name>
    <dbReference type="NCBI Taxonomy" id="1544867"/>
    <lineage>
        <taxon>Bacteria</taxon>
        <taxon>Pseudomonadati</taxon>
        <taxon>Pseudomonadota</taxon>
        <taxon>Betaproteobacteria</taxon>
        <taxon>Burkholderiales</taxon>
        <taxon>Burkholderiaceae</taxon>
        <taxon>Paraburkholderia</taxon>
    </lineage>
</organism>
<sequence>MTTHPDNHPAAPQPASSQVWRYPFPAKDGKEITDPATLYRALGRMEDGYFPLGVNGFPHGGVHFGAGSTRELNQSAGVRVIANGAIVAFKLDDAYPHIQFTQDHRWGMYSTGFVLVRHQMTMPPAPGSTAAQPADETLTFYSLYMHMADWSTYLADGNLVRPGWWPGVDAYRIGNKDRHTGSTSDSGEAGAFVCQGPGGKRLGFLPENSEVIIGEKRGAWGHIKSISSGTAPLTPEGDWGWINYHDQRAMKEPQDVGKVVIPPQPIQVTAGTLLGQLGEYHDYERSTPLPPVPARQLLHLEVFAGAELKPFLEKSRARAAQLPADERTILLIQPGAKLVPKQIDANLTLGDRTKLHDLVVTADSPKNGRWMKVQPRTQSSDKVFIHNYFDPVWIERDDQKRLTSPNGLTAWSAFPLQLSSATDPANDTTFAMPRAQLDSVDARYDLAIDDKGVSWWRIEFGTADNKNSMGWVCSTGHPKTSWESPWAWPGFDIVDATGIILADAFKRNLVVCGNVDWKEQKEFEPSMAAVNGSALLQRLEQTVARLPLGYSEKREKGQSGEEVVTARMLSRAMYVPRLASELAHVILRYESEWGGGMARWDAITPLMRNARENWECELTRIRKLQWWDEVKGKVEGFPANPVVNHIHPVALVGNFNAVSSLVCPHCGSDLTITSSLLKTIFPSVIGSTADQFAPVLTKVFSRHEINTCNRVAHFFGQCEVECGGFTAFKEDLFYRDGDYLWNTYHSSLTAGLKRMHPDWTQHQIQIYAKNDLVRNDNGLGEVLFGDNQYPGQDYRGRGLLHMTWLATYKQYKQASGIDVAADPKKVQSDPYVAADSSAWFWSVNGINSFADANNVHNVTHKINPALKDFARRKAAAKRAFELLNKGVQPCKSNWDSMLTAGSGW</sequence>
<protein>
    <recommendedName>
        <fullName evidence="1">Glycoside hydrolase family 19 catalytic domain-containing protein</fullName>
    </recommendedName>
</protein>
<keyword evidence="3" id="KW-1185">Reference proteome</keyword>
<dbReference type="Proteomes" id="UP000494365">
    <property type="component" value="Unassembled WGS sequence"/>
</dbReference>
<reference evidence="2 3" key="1">
    <citation type="submission" date="2020-04" db="EMBL/GenBank/DDBJ databases">
        <authorList>
            <person name="De Canck E."/>
        </authorList>
    </citation>
    <scope>NUCLEOTIDE SEQUENCE [LARGE SCALE GENOMIC DNA]</scope>
    <source>
        <strain evidence="2 3">LMG 28614</strain>
    </source>
</reference>
<gene>
    <name evidence="2" type="ORF">LMG28614_03196</name>
</gene>
<feature type="domain" description="Glycoside hydrolase family 19 catalytic" evidence="1">
    <location>
        <begin position="790"/>
        <end position="871"/>
    </location>
</feature>
<dbReference type="InterPro" id="IPR000726">
    <property type="entry name" value="Glyco_hydro_19_cat"/>
</dbReference>
<dbReference type="RefSeq" id="WP_175150459.1">
    <property type="nucleotide sequence ID" value="NZ_CADIKK010000013.1"/>
</dbReference>
<dbReference type="Gene3D" id="1.10.530.10">
    <property type="match status" value="1"/>
</dbReference>
<dbReference type="GO" id="GO:0016998">
    <property type="term" value="P:cell wall macromolecule catabolic process"/>
    <property type="evidence" value="ECO:0007669"/>
    <property type="project" value="InterPro"/>
</dbReference>
<evidence type="ECO:0000259" key="1">
    <source>
        <dbReference type="Pfam" id="PF00182"/>
    </source>
</evidence>
<evidence type="ECO:0000313" key="3">
    <source>
        <dbReference type="Proteomes" id="UP000494365"/>
    </source>
</evidence>
<dbReference type="InterPro" id="IPR023346">
    <property type="entry name" value="Lysozyme-like_dom_sf"/>
</dbReference>
<evidence type="ECO:0000313" key="2">
    <source>
        <dbReference type="EMBL" id="CAB3790922.1"/>
    </source>
</evidence>
<dbReference type="AlphaFoldDB" id="A0A6S7B9X8"/>
<accession>A0A6S7B9X8</accession>
<dbReference type="EMBL" id="CADIKK010000013">
    <property type="protein sequence ID" value="CAB3790922.1"/>
    <property type="molecule type" value="Genomic_DNA"/>
</dbReference>
<name>A0A6S7B9X8_9BURK</name>
<proteinExistence type="predicted"/>
<dbReference type="Pfam" id="PF00182">
    <property type="entry name" value="Glyco_hydro_19"/>
    <property type="match status" value="1"/>
</dbReference>